<dbReference type="Gene3D" id="3.40.50.2300">
    <property type="match status" value="1"/>
</dbReference>
<evidence type="ECO:0000313" key="12">
    <source>
        <dbReference type="Proteomes" id="UP000248259"/>
    </source>
</evidence>
<organism evidence="11 12">
    <name type="scientific">Parazoarcus communis SWub3 = DSM 12120</name>
    <dbReference type="NCBI Taxonomy" id="1121029"/>
    <lineage>
        <taxon>Bacteria</taxon>
        <taxon>Pseudomonadati</taxon>
        <taxon>Pseudomonadota</taxon>
        <taxon>Betaproteobacteria</taxon>
        <taxon>Rhodocyclales</taxon>
        <taxon>Zoogloeaceae</taxon>
        <taxon>Parazoarcus</taxon>
    </lineage>
</organism>
<dbReference type="GO" id="GO:0032993">
    <property type="term" value="C:protein-DNA complex"/>
    <property type="evidence" value="ECO:0007669"/>
    <property type="project" value="TreeGrafter"/>
</dbReference>
<feature type="region of interest" description="Disordered" evidence="8">
    <location>
        <begin position="1"/>
        <end position="34"/>
    </location>
</feature>
<evidence type="ECO:0000256" key="1">
    <source>
        <dbReference type="ARBA" id="ARBA00022553"/>
    </source>
</evidence>
<dbReference type="InterPro" id="IPR001789">
    <property type="entry name" value="Sig_transdc_resp-reg_receiver"/>
</dbReference>
<comment type="caution">
    <text evidence="11">The sequence shown here is derived from an EMBL/GenBank/DDBJ whole genome shotgun (WGS) entry which is preliminary data.</text>
</comment>
<keyword evidence="1 6" id="KW-0597">Phosphoprotein</keyword>
<keyword evidence="5" id="KW-0804">Transcription</keyword>
<dbReference type="InterPro" id="IPR036388">
    <property type="entry name" value="WH-like_DNA-bd_sf"/>
</dbReference>
<evidence type="ECO:0000256" key="6">
    <source>
        <dbReference type="PROSITE-ProRule" id="PRU00169"/>
    </source>
</evidence>
<dbReference type="AlphaFoldDB" id="A0A323UWK4"/>
<keyword evidence="3" id="KW-0805">Transcription regulation</keyword>
<keyword evidence="2" id="KW-0902">Two-component regulatory system</keyword>
<evidence type="ECO:0000256" key="8">
    <source>
        <dbReference type="SAM" id="MobiDB-lite"/>
    </source>
</evidence>
<dbReference type="InterPro" id="IPR001867">
    <property type="entry name" value="OmpR/PhoB-type_DNA-bd"/>
</dbReference>
<evidence type="ECO:0000256" key="3">
    <source>
        <dbReference type="ARBA" id="ARBA00023015"/>
    </source>
</evidence>
<dbReference type="GO" id="GO:0000976">
    <property type="term" value="F:transcription cis-regulatory region binding"/>
    <property type="evidence" value="ECO:0007669"/>
    <property type="project" value="TreeGrafter"/>
</dbReference>
<dbReference type="GO" id="GO:0000156">
    <property type="term" value="F:phosphorelay response regulator activity"/>
    <property type="evidence" value="ECO:0007669"/>
    <property type="project" value="TreeGrafter"/>
</dbReference>
<dbReference type="Pfam" id="PF00072">
    <property type="entry name" value="Response_reg"/>
    <property type="match status" value="1"/>
</dbReference>
<dbReference type="EMBL" id="QKOE01000005">
    <property type="protein sequence ID" value="PZA16825.1"/>
    <property type="molecule type" value="Genomic_DNA"/>
</dbReference>
<feature type="modified residue" description="4-aspartylphosphate" evidence="6">
    <location>
        <position position="91"/>
    </location>
</feature>
<dbReference type="Gene3D" id="6.10.250.690">
    <property type="match status" value="1"/>
</dbReference>
<reference evidence="11 12" key="1">
    <citation type="submission" date="2018-06" db="EMBL/GenBank/DDBJ databases">
        <title>Azoarcus communis strain SWub3 genome.</title>
        <authorList>
            <person name="Zorraquino Salvo V."/>
            <person name="Toubiana D."/>
            <person name="Blumwald E."/>
        </authorList>
    </citation>
    <scope>NUCLEOTIDE SEQUENCE [LARGE SCALE GENOMIC DNA]</scope>
    <source>
        <strain evidence="11 12">SWub3</strain>
    </source>
</reference>
<dbReference type="PANTHER" id="PTHR48111">
    <property type="entry name" value="REGULATOR OF RPOS"/>
    <property type="match status" value="1"/>
</dbReference>
<dbReference type="Pfam" id="PF00486">
    <property type="entry name" value="Trans_reg_C"/>
    <property type="match status" value="1"/>
</dbReference>
<proteinExistence type="predicted"/>
<dbReference type="PANTHER" id="PTHR48111:SF1">
    <property type="entry name" value="TWO-COMPONENT RESPONSE REGULATOR ORR33"/>
    <property type="match status" value="1"/>
</dbReference>
<dbReference type="SMART" id="SM00448">
    <property type="entry name" value="REC"/>
    <property type="match status" value="1"/>
</dbReference>
<evidence type="ECO:0000259" key="10">
    <source>
        <dbReference type="PROSITE" id="PS51755"/>
    </source>
</evidence>
<sequence length="282" mass="30401">MSNPILSKFEGGQADDPRCDAAQSREASEHGGGTPVVENRIRVFLVEDDADLRDELEFGLTAQAFEVVGFPGSRELYRALLRQQCDVVVIDVGLPGEDGFSIATTLESLPGIGVVFLTARTSIEDRVRGLTVGGDAYLLKPVDLRELVATIRAVHRRVGAPGRSGGTLPALCDDAVLLGSASSSVGPAWSLSEEGWTLAYCNGRSVQLTSAERLLLTCLFAHLNQVVERDLLVEALGHRADYYLNHRLDMVVSRLRAKVSKHVGQALPLRVVRGVGFILSLA</sequence>
<dbReference type="InterPro" id="IPR011006">
    <property type="entry name" value="CheY-like_superfamily"/>
</dbReference>
<protein>
    <submittedName>
        <fullName evidence="11">DNA-binding response regulator</fullName>
    </submittedName>
</protein>
<evidence type="ECO:0000256" key="5">
    <source>
        <dbReference type="ARBA" id="ARBA00023163"/>
    </source>
</evidence>
<dbReference type="Gene3D" id="1.10.10.10">
    <property type="entry name" value="Winged helix-like DNA-binding domain superfamily/Winged helix DNA-binding domain"/>
    <property type="match status" value="1"/>
</dbReference>
<dbReference type="CDD" id="cd17574">
    <property type="entry name" value="REC_OmpR"/>
    <property type="match status" value="1"/>
</dbReference>
<dbReference type="Proteomes" id="UP000248259">
    <property type="component" value="Unassembled WGS sequence"/>
</dbReference>
<dbReference type="SUPFAM" id="SSF46894">
    <property type="entry name" value="C-terminal effector domain of the bipartite response regulators"/>
    <property type="match status" value="1"/>
</dbReference>
<gene>
    <name evidence="11" type="ORF">DNK49_09210</name>
</gene>
<dbReference type="PROSITE" id="PS51755">
    <property type="entry name" value="OMPR_PHOB"/>
    <property type="match status" value="1"/>
</dbReference>
<dbReference type="InterPro" id="IPR016032">
    <property type="entry name" value="Sig_transdc_resp-reg_C-effctor"/>
</dbReference>
<feature type="domain" description="Response regulatory" evidence="9">
    <location>
        <begin position="42"/>
        <end position="155"/>
    </location>
</feature>
<feature type="domain" description="OmpR/PhoB-type" evidence="10">
    <location>
        <begin position="180"/>
        <end position="281"/>
    </location>
</feature>
<evidence type="ECO:0000256" key="7">
    <source>
        <dbReference type="PROSITE-ProRule" id="PRU01091"/>
    </source>
</evidence>
<evidence type="ECO:0000256" key="2">
    <source>
        <dbReference type="ARBA" id="ARBA00023012"/>
    </source>
</evidence>
<dbReference type="GO" id="GO:0005829">
    <property type="term" value="C:cytosol"/>
    <property type="evidence" value="ECO:0007669"/>
    <property type="project" value="TreeGrafter"/>
</dbReference>
<evidence type="ECO:0000259" key="9">
    <source>
        <dbReference type="PROSITE" id="PS50110"/>
    </source>
</evidence>
<dbReference type="CDD" id="cd00383">
    <property type="entry name" value="trans_reg_C"/>
    <property type="match status" value="1"/>
</dbReference>
<accession>A0A323UWK4</accession>
<dbReference type="OrthoDB" id="8583421at2"/>
<dbReference type="SUPFAM" id="SSF52172">
    <property type="entry name" value="CheY-like"/>
    <property type="match status" value="1"/>
</dbReference>
<evidence type="ECO:0000256" key="4">
    <source>
        <dbReference type="ARBA" id="ARBA00023125"/>
    </source>
</evidence>
<dbReference type="InterPro" id="IPR039420">
    <property type="entry name" value="WalR-like"/>
</dbReference>
<evidence type="ECO:0000313" key="11">
    <source>
        <dbReference type="EMBL" id="PZA16825.1"/>
    </source>
</evidence>
<dbReference type="GO" id="GO:0006355">
    <property type="term" value="P:regulation of DNA-templated transcription"/>
    <property type="evidence" value="ECO:0007669"/>
    <property type="project" value="InterPro"/>
</dbReference>
<keyword evidence="4 7" id="KW-0238">DNA-binding</keyword>
<dbReference type="SMART" id="SM00862">
    <property type="entry name" value="Trans_reg_C"/>
    <property type="match status" value="1"/>
</dbReference>
<feature type="DNA-binding region" description="OmpR/PhoB-type" evidence="7">
    <location>
        <begin position="180"/>
        <end position="281"/>
    </location>
</feature>
<keyword evidence="12" id="KW-1185">Reference proteome</keyword>
<name>A0A323UWK4_9RHOO</name>
<dbReference type="PROSITE" id="PS50110">
    <property type="entry name" value="RESPONSE_REGULATORY"/>
    <property type="match status" value="1"/>
</dbReference>